<feature type="transmembrane region" description="Helical" evidence="8">
    <location>
        <begin position="7"/>
        <end position="25"/>
    </location>
</feature>
<evidence type="ECO:0000256" key="1">
    <source>
        <dbReference type="ARBA" id="ARBA00004141"/>
    </source>
</evidence>
<feature type="transmembrane region" description="Helical" evidence="8">
    <location>
        <begin position="346"/>
        <end position="368"/>
    </location>
</feature>
<feature type="transmembrane region" description="Helical" evidence="8">
    <location>
        <begin position="267"/>
        <end position="300"/>
    </location>
</feature>
<evidence type="ECO:0000256" key="2">
    <source>
        <dbReference type="ARBA" id="ARBA00006772"/>
    </source>
</evidence>
<keyword evidence="5 8" id="KW-1133">Transmembrane helix</keyword>
<keyword evidence="10" id="KW-1185">Reference proteome</keyword>
<evidence type="ECO:0000256" key="5">
    <source>
        <dbReference type="ARBA" id="ARBA00022989"/>
    </source>
</evidence>
<reference evidence="9" key="1">
    <citation type="submission" date="2020-08" db="EMBL/GenBank/DDBJ databases">
        <title>Genome public.</title>
        <authorList>
            <person name="Liu C."/>
            <person name="Sun Q."/>
        </authorList>
    </citation>
    <scope>NUCLEOTIDE SEQUENCE</scope>
    <source>
        <strain evidence="9">NSJ-55</strain>
    </source>
</reference>
<dbReference type="NCBIfam" id="TIGR00785">
    <property type="entry name" value="dass"/>
    <property type="match status" value="1"/>
</dbReference>
<gene>
    <name evidence="9" type="ORF">H8S37_05710</name>
</gene>
<dbReference type="PANTHER" id="PTHR10283:SF82">
    <property type="entry name" value="SOLUTE CARRIER FAMILY 13 MEMBER 2"/>
    <property type="match status" value="1"/>
</dbReference>
<dbReference type="RefSeq" id="WP_186875040.1">
    <property type="nucleotide sequence ID" value="NZ_JACOPF010000001.1"/>
</dbReference>
<dbReference type="AlphaFoldDB" id="A0A923RPF7"/>
<feature type="transmembrane region" description="Helical" evidence="8">
    <location>
        <begin position="37"/>
        <end position="65"/>
    </location>
</feature>
<evidence type="ECO:0000256" key="8">
    <source>
        <dbReference type="SAM" id="Phobius"/>
    </source>
</evidence>
<feature type="transmembrane region" description="Helical" evidence="8">
    <location>
        <begin position="124"/>
        <end position="155"/>
    </location>
</feature>
<feature type="transmembrane region" description="Helical" evidence="8">
    <location>
        <begin position="77"/>
        <end position="104"/>
    </location>
</feature>
<feature type="transmembrane region" description="Helical" evidence="8">
    <location>
        <begin position="399"/>
        <end position="417"/>
    </location>
</feature>
<feature type="transmembrane region" description="Helical" evidence="8">
    <location>
        <begin position="315"/>
        <end position="334"/>
    </location>
</feature>
<dbReference type="PANTHER" id="PTHR10283">
    <property type="entry name" value="SOLUTE CARRIER FAMILY 13 MEMBER"/>
    <property type="match status" value="1"/>
</dbReference>
<evidence type="ECO:0000256" key="6">
    <source>
        <dbReference type="ARBA" id="ARBA00023136"/>
    </source>
</evidence>
<dbReference type="Proteomes" id="UP000652477">
    <property type="component" value="Unassembled WGS sequence"/>
</dbReference>
<feature type="transmembrane region" description="Helical" evidence="8">
    <location>
        <begin position="167"/>
        <end position="190"/>
    </location>
</feature>
<dbReference type="Pfam" id="PF00939">
    <property type="entry name" value="Na_sulph_symp"/>
    <property type="match status" value="1"/>
</dbReference>
<protein>
    <recommendedName>
        <fullName evidence="3">Sodium-dependent dicarboxylate transporter SdcS</fullName>
    </recommendedName>
    <alternativeName>
        <fullName evidence="7">Na(+)/dicarboxylate symporter</fullName>
    </alternativeName>
</protein>
<evidence type="ECO:0000256" key="7">
    <source>
        <dbReference type="ARBA" id="ARBA00031174"/>
    </source>
</evidence>
<comment type="caution">
    <text evidence="9">The sequence shown here is derived from an EMBL/GenBank/DDBJ whole genome shotgun (WGS) entry which is preliminary data.</text>
</comment>
<sequence>MKKSTKIYIELFIAILFYLALSNVAPPEGLSGTGWKALLLMVCCVYTWVTEFIPIGISSCFLLFLPGLLKIEETTAVLSNFGIATMFFVMAALVIAKVFISSGLGYRISLYITPLFGAKSSRVLLSLMLCGCLISSVLVDIPTAIILAGIALPLLKESGCEPGKSRYGKAVMIGIPISAALGGIGTPAGSGLNILTINLLNNVAGKNITFMQWTAIGFPMAIILVLIAWLVIILVFRPEIDTVKGLDDIKSKRKELGPMSKNEKKFLVIFIIVMVMWFTQSMTGIETAFASLLAVCVFFLPGVDLMDWNTAKESISWDSVLLMGSANALAMILSTQGTAEWISNSILGSMAGVSLFVLIMAVTAFGIFSHLLVPVANAVLSVCVPIVTVLATSMGVNPLYLVLPLGFTASAVFIIPLDPIPLTTYGYGYWKLGEMAKPGIIISIIWIPVCAICVLLGKMIGII</sequence>
<organism evidence="9 10">
    <name type="scientific">Mediterraneibacter hominis</name>
    <dbReference type="NCBI Taxonomy" id="2763054"/>
    <lineage>
        <taxon>Bacteria</taxon>
        <taxon>Bacillati</taxon>
        <taxon>Bacillota</taxon>
        <taxon>Clostridia</taxon>
        <taxon>Lachnospirales</taxon>
        <taxon>Lachnospiraceae</taxon>
        <taxon>Mediterraneibacter</taxon>
    </lineage>
</organism>
<evidence type="ECO:0000313" key="10">
    <source>
        <dbReference type="Proteomes" id="UP000652477"/>
    </source>
</evidence>
<dbReference type="GO" id="GO:0005886">
    <property type="term" value="C:plasma membrane"/>
    <property type="evidence" value="ECO:0007669"/>
    <property type="project" value="TreeGrafter"/>
</dbReference>
<dbReference type="GO" id="GO:1905039">
    <property type="term" value="P:carboxylic acid transmembrane transport"/>
    <property type="evidence" value="ECO:0007669"/>
    <property type="project" value="UniProtKB-ARBA"/>
</dbReference>
<dbReference type="GO" id="GO:0008514">
    <property type="term" value="F:organic anion transmembrane transporter activity"/>
    <property type="evidence" value="ECO:0007669"/>
    <property type="project" value="UniProtKB-ARBA"/>
</dbReference>
<evidence type="ECO:0000256" key="3">
    <source>
        <dbReference type="ARBA" id="ARBA00020150"/>
    </source>
</evidence>
<comment type="similarity">
    <text evidence="2">Belongs to the SLC13A/DASS transporter (TC 2.A.47) family. NADC subfamily.</text>
</comment>
<feature type="transmembrane region" description="Helical" evidence="8">
    <location>
        <begin position="374"/>
        <end position="392"/>
    </location>
</feature>
<keyword evidence="6 8" id="KW-0472">Membrane</keyword>
<proteinExistence type="inferred from homology"/>
<keyword evidence="4 8" id="KW-0812">Transmembrane</keyword>
<evidence type="ECO:0000256" key="4">
    <source>
        <dbReference type="ARBA" id="ARBA00022692"/>
    </source>
</evidence>
<comment type="subcellular location">
    <subcellularLocation>
        <location evidence="1">Membrane</location>
        <topology evidence="1">Multi-pass membrane protein</topology>
    </subcellularLocation>
</comment>
<feature type="transmembrane region" description="Helical" evidence="8">
    <location>
        <begin position="437"/>
        <end position="457"/>
    </location>
</feature>
<name>A0A923RPF7_9FIRM</name>
<dbReference type="InterPro" id="IPR001898">
    <property type="entry name" value="SLC13A/DASS"/>
</dbReference>
<accession>A0A923RPF7</accession>
<dbReference type="EMBL" id="JACOPF010000001">
    <property type="protein sequence ID" value="MBC5688425.1"/>
    <property type="molecule type" value="Genomic_DNA"/>
</dbReference>
<feature type="transmembrane region" description="Helical" evidence="8">
    <location>
        <begin position="210"/>
        <end position="236"/>
    </location>
</feature>
<evidence type="ECO:0000313" key="9">
    <source>
        <dbReference type="EMBL" id="MBC5688425.1"/>
    </source>
</evidence>